<dbReference type="GO" id="GO:0000723">
    <property type="term" value="P:telomere maintenance"/>
    <property type="evidence" value="ECO:0007669"/>
    <property type="project" value="InterPro"/>
</dbReference>
<evidence type="ECO:0000256" key="1">
    <source>
        <dbReference type="RuleBase" id="RU363044"/>
    </source>
</evidence>
<dbReference type="eggNOG" id="KOG0987">
    <property type="taxonomic scope" value="Eukaryota"/>
</dbReference>
<keyword evidence="1" id="KW-0347">Helicase</keyword>
<keyword evidence="1" id="KW-0067">ATP-binding</keyword>
<dbReference type="GO" id="GO:0006281">
    <property type="term" value="P:DNA repair"/>
    <property type="evidence" value="ECO:0007669"/>
    <property type="project" value="UniProtKB-KW"/>
</dbReference>
<dbReference type="GO" id="GO:0043139">
    <property type="term" value="F:5'-3' DNA helicase activity"/>
    <property type="evidence" value="ECO:0007669"/>
    <property type="project" value="UniProtKB-EC"/>
</dbReference>
<evidence type="ECO:0000313" key="3">
    <source>
        <dbReference type="EMBL" id="CCE29075.1"/>
    </source>
</evidence>
<keyword evidence="4" id="KW-1185">Reference proteome</keyword>
<keyword evidence="1" id="KW-0378">Hydrolase</keyword>
<comment type="similarity">
    <text evidence="1">Belongs to the helicase family.</text>
</comment>
<keyword evidence="1" id="KW-0547">Nucleotide-binding</keyword>
<reference evidence="3 4" key="1">
    <citation type="journal article" date="2013" name="PLoS Genet.">
        <title>Plant-symbiotic fungi as chemical engineers: Multi-genome analysis of the Clavicipitaceae reveals dynamics of alkaloid loci.</title>
        <authorList>
            <person name="Schardl C.L."/>
            <person name="Young C.A."/>
            <person name="Hesse U."/>
            <person name="Amyotte S.G."/>
            <person name="Andreeva K."/>
            <person name="Calie P.J."/>
            <person name="Fleetwood D.J."/>
            <person name="Haws D.C."/>
            <person name="Moore N."/>
            <person name="Oeser B."/>
            <person name="Panaccione D.G."/>
            <person name="Schweri K.K."/>
            <person name="Voisey C.R."/>
            <person name="Farman M.L."/>
            <person name="Jaromczyk J.W."/>
            <person name="Roe B.A."/>
            <person name="O'Sullivan D.M."/>
            <person name="Scott B."/>
            <person name="Tudzynski P."/>
            <person name="An Z."/>
            <person name="Arnaoudova E.G."/>
            <person name="Bullock C.T."/>
            <person name="Charlton N.D."/>
            <person name="Chen L."/>
            <person name="Cox M."/>
            <person name="Dinkins R.D."/>
            <person name="Florea S."/>
            <person name="Glenn A.E."/>
            <person name="Gordon A."/>
            <person name="Gueldener U."/>
            <person name="Harris D.R."/>
            <person name="Hollin W."/>
            <person name="Jaromczyk J."/>
            <person name="Johnson R.D."/>
            <person name="Khan A.K."/>
            <person name="Leistner E."/>
            <person name="Leuchtmann A."/>
            <person name="Li C."/>
            <person name="Liu J."/>
            <person name="Liu J."/>
            <person name="Liu M."/>
            <person name="Mace W."/>
            <person name="Machado C."/>
            <person name="Nagabhyru P."/>
            <person name="Pan J."/>
            <person name="Schmid J."/>
            <person name="Sugawara K."/>
            <person name="Steiner U."/>
            <person name="Takach J.E."/>
            <person name="Tanaka E."/>
            <person name="Webb J.S."/>
            <person name="Wilson E.V."/>
            <person name="Wiseman J.L."/>
            <person name="Yoshida R."/>
            <person name="Zeng Z."/>
        </authorList>
    </citation>
    <scope>NUCLEOTIDE SEQUENCE [LARGE SCALE GENOMIC DNA]</scope>
    <source>
        <strain evidence="3 4">20.1</strain>
    </source>
</reference>
<dbReference type="SUPFAM" id="SSF52540">
    <property type="entry name" value="P-loop containing nucleoside triphosphate hydrolases"/>
    <property type="match status" value="1"/>
</dbReference>
<comment type="catalytic activity">
    <reaction evidence="1">
        <text>ATP + H2O = ADP + phosphate + H(+)</text>
        <dbReference type="Rhea" id="RHEA:13065"/>
        <dbReference type="ChEBI" id="CHEBI:15377"/>
        <dbReference type="ChEBI" id="CHEBI:15378"/>
        <dbReference type="ChEBI" id="CHEBI:30616"/>
        <dbReference type="ChEBI" id="CHEBI:43474"/>
        <dbReference type="ChEBI" id="CHEBI:456216"/>
        <dbReference type="EC" id="5.6.2.3"/>
    </reaction>
</comment>
<evidence type="ECO:0000313" key="4">
    <source>
        <dbReference type="Proteomes" id="UP000016801"/>
    </source>
</evidence>
<feature type="domain" description="DNA helicase Pif1-like DEAD-box helicase" evidence="2">
    <location>
        <begin position="127"/>
        <end position="188"/>
    </location>
</feature>
<dbReference type="InterPro" id="IPR027417">
    <property type="entry name" value="P-loop_NTPase"/>
</dbReference>
<dbReference type="OrthoDB" id="3366231at2759"/>
<dbReference type="Gene3D" id="3.40.50.300">
    <property type="entry name" value="P-loop containing nucleotide triphosphate hydrolases"/>
    <property type="match status" value="2"/>
</dbReference>
<sequence>MAATTSLWTSESLTATSSDRRTSTTACGPWMIADDIADQHVTLEELRLPVPLWDWSQVHLALTLRAANETLRLKAFERRQKLKAGQQAAFDTITRAVATDPSTAHFYIQGPGGTGKTFLCEAIYTGAALIIWDEVPMQHKHCFEAVHRFLVDMPGTDDDVLFGGDFAQILAAVPKGTPGEIVHACLSATIVQGSGKRCREPFSLRSALALSQTRLVLIIHLPSKMMALA</sequence>
<dbReference type="GO" id="GO:0005524">
    <property type="term" value="F:ATP binding"/>
    <property type="evidence" value="ECO:0007669"/>
    <property type="project" value="UniProtKB-KW"/>
</dbReference>
<dbReference type="EC" id="5.6.2.3" evidence="1"/>
<dbReference type="EMBL" id="CAGA01000012">
    <property type="protein sequence ID" value="CCE29075.1"/>
    <property type="molecule type" value="Genomic_DNA"/>
</dbReference>
<dbReference type="STRING" id="1111077.M1W462"/>
<proteinExistence type="inferred from homology"/>
<dbReference type="PANTHER" id="PTHR10492">
    <property type="match status" value="1"/>
</dbReference>
<comment type="cofactor">
    <cofactor evidence="1">
        <name>Mg(2+)</name>
        <dbReference type="ChEBI" id="CHEBI:18420"/>
    </cofactor>
</comment>
<dbReference type="GO" id="GO:0006310">
    <property type="term" value="P:DNA recombination"/>
    <property type="evidence" value="ECO:0007669"/>
    <property type="project" value="UniProtKB-KW"/>
</dbReference>
<comment type="caution">
    <text evidence="3">The sequence shown here is derived from an EMBL/GenBank/DDBJ whole genome shotgun (WGS) entry which is preliminary data.</text>
</comment>
<dbReference type="HOGENOM" id="CLU_1209714_0_0_1"/>
<dbReference type="Proteomes" id="UP000016801">
    <property type="component" value="Unassembled WGS sequence"/>
</dbReference>
<accession>M1W462</accession>
<organism evidence="3 4">
    <name type="scientific">Claviceps purpurea (strain 20.1)</name>
    <name type="common">Ergot fungus</name>
    <name type="synonym">Sphacelia segetum</name>
    <dbReference type="NCBI Taxonomy" id="1111077"/>
    <lineage>
        <taxon>Eukaryota</taxon>
        <taxon>Fungi</taxon>
        <taxon>Dikarya</taxon>
        <taxon>Ascomycota</taxon>
        <taxon>Pezizomycotina</taxon>
        <taxon>Sordariomycetes</taxon>
        <taxon>Hypocreomycetidae</taxon>
        <taxon>Hypocreales</taxon>
        <taxon>Clavicipitaceae</taxon>
        <taxon>Claviceps</taxon>
    </lineage>
</organism>
<gene>
    <name evidence="3" type="ORF">CPUR_02766</name>
</gene>
<name>M1W462_CLAP2</name>
<keyword evidence="1" id="KW-0233">DNA recombination</keyword>
<keyword evidence="1" id="KW-0227">DNA damage</keyword>
<evidence type="ECO:0000259" key="2">
    <source>
        <dbReference type="Pfam" id="PF05970"/>
    </source>
</evidence>
<dbReference type="Pfam" id="PF05970">
    <property type="entry name" value="PIF1"/>
    <property type="match status" value="1"/>
</dbReference>
<dbReference type="GO" id="GO:0016887">
    <property type="term" value="F:ATP hydrolysis activity"/>
    <property type="evidence" value="ECO:0007669"/>
    <property type="project" value="RHEA"/>
</dbReference>
<protein>
    <recommendedName>
        <fullName evidence="1">ATP-dependent DNA helicase</fullName>
        <ecNumber evidence="1">5.6.2.3</ecNumber>
    </recommendedName>
</protein>
<dbReference type="PANTHER" id="PTHR10492:SF57">
    <property type="entry name" value="ATP-DEPENDENT DNA HELICASE"/>
    <property type="match status" value="1"/>
</dbReference>
<keyword evidence="1" id="KW-0234">DNA repair</keyword>
<dbReference type="AlphaFoldDB" id="M1W462"/>
<dbReference type="VEuPathDB" id="FungiDB:CPUR_02766"/>
<dbReference type="InterPro" id="IPR010285">
    <property type="entry name" value="DNA_helicase_pif1-like_DEAD"/>
</dbReference>